<evidence type="ECO:0000256" key="1">
    <source>
        <dbReference type="SAM" id="MobiDB-lite"/>
    </source>
</evidence>
<evidence type="ECO:0000313" key="2">
    <source>
        <dbReference type="EMBL" id="TKA30362.1"/>
    </source>
</evidence>
<feature type="compositionally biased region" description="Polar residues" evidence="1">
    <location>
        <begin position="1"/>
        <end position="17"/>
    </location>
</feature>
<feature type="region of interest" description="Disordered" evidence="1">
    <location>
        <begin position="133"/>
        <end position="153"/>
    </location>
</feature>
<comment type="caution">
    <text evidence="2">The sequence shown here is derived from an EMBL/GenBank/DDBJ whole genome shotgun (WGS) entry which is preliminary data.</text>
</comment>
<feature type="compositionally biased region" description="Basic and acidic residues" evidence="1">
    <location>
        <begin position="101"/>
        <end position="116"/>
    </location>
</feature>
<feature type="compositionally biased region" description="Low complexity" evidence="1">
    <location>
        <begin position="50"/>
        <end position="73"/>
    </location>
</feature>
<keyword evidence="3" id="KW-1185">Reference proteome</keyword>
<dbReference type="Proteomes" id="UP000308549">
    <property type="component" value="Unassembled WGS sequence"/>
</dbReference>
<gene>
    <name evidence="2" type="ORF">B0A50_02589</name>
</gene>
<reference evidence="2 3" key="1">
    <citation type="submission" date="2017-03" db="EMBL/GenBank/DDBJ databases">
        <title>Genomes of endolithic fungi from Antarctica.</title>
        <authorList>
            <person name="Coleine C."/>
            <person name="Masonjones S."/>
            <person name="Stajich J.E."/>
        </authorList>
    </citation>
    <scope>NUCLEOTIDE SEQUENCE [LARGE SCALE GENOMIC DNA]</scope>
    <source>
        <strain evidence="2 3">CCFEE 6315</strain>
    </source>
</reference>
<feature type="compositionally biased region" description="Acidic residues" evidence="1">
    <location>
        <begin position="144"/>
        <end position="153"/>
    </location>
</feature>
<sequence length="153" mass="17040">MLSSRPASGKGLNQNYNGHDWRVVHDVPESHEHPSMSVQGDNFFTERPLSSSSTSSWYTAQASSDSSSGNAPSGPRVSPVSERRSPTLRRKTSPTEISLRQLHEEQAQSESLRARISEERLQRVYEAQILEYLGASSGQHDSIEEQEESADVR</sequence>
<dbReference type="EMBL" id="NAJL01000011">
    <property type="protein sequence ID" value="TKA30362.1"/>
    <property type="molecule type" value="Genomic_DNA"/>
</dbReference>
<name>A0A4U0U6W8_9PEZI</name>
<evidence type="ECO:0000313" key="3">
    <source>
        <dbReference type="Proteomes" id="UP000308549"/>
    </source>
</evidence>
<feature type="region of interest" description="Disordered" evidence="1">
    <location>
        <begin position="1"/>
        <end position="116"/>
    </location>
</feature>
<accession>A0A4U0U6W8</accession>
<protein>
    <submittedName>
        <fullName evidence="2">Uncharacterized protein</fullName>
    </submittedName>
</protein>
<dbReference type="OrthoDB" id="3941563at2759"/>
<organism evidence="2 3">
    <name type="scientific">Salinomyces thailandicus</name>
    <dbReference type="NCBI Taxonomy" id="706561"/>
    <lineage>
        <taxon>Eukaryota</taxon>
        <taxon>Fungi</taxon>
        <taxon>Dikarya</taxon>
        <taxon>Ascomycota</taxon>
        <taxon>Pezizomycotina</taxon>
        <taxon>Dothideomycetes</taxon>
        <taxon>Dothideomycetidae</taxon>
        <taxon>Mycosphaerellales</taxon>
        <taxon>Teratosphaeriaceae</taxon>
        <taxon>Salinomyces</taxon>
    </lineage>
</organism>
<proteinExistence type="predicted"/>
<feature type="compositionally biased region" description="Basic and acidic residues" evidence="1">
    <location>
        <begin position="19"/>
        <end position="34"/>
    </location>
</feature>
<dbReference type="AlphaFoldDB" id="A0A4U0U6W8"/>